<dbReference type="SUPFAM" id="SSF50353">
    <property type="entry name" value="Cytokine"/>
    <property type="match status" value="1"/>
</dbReference>
<evidence type="ECO:0000256" key="5">
    <source>
        <dbReference type="ARBA" id="ARBA00014702"/>
    </source>
</evidence>
<evidence type="ECO:0000256" key="7">
    <source>
        <dbReference type="ARBA" id="ARBA00022514"/>
    </source>
</evidence>
<dbReference type="PANTHER" id="PTHR10078:SF30">
    <property type="entry name" value="INTERLEUKIN-1 BETA"/>
    <property type="match status" value="1"/>
</dbReference>
<accession>A0A8B9H7B6</accession>
<evidence type="ECO:0000256" key="2">
    <source>
        <dbReference type="ARBA" id="ARBA00004514"/>
    </source>
</evidence>
<sequence>YIFLGTSVSHFTIIRHFTHVFQPCRKGDKISKINNKKTQDMPPKEFIRMLSSESPMLVSKFFCLLLSDSIRAIGQEKITLSFQLEMVREECLEAEEENKIWESDEMEDKEDLVMVSMTKTNVAVVCGRGCDPENPCSNCNINKCKTSEVVVTGNPLRGGVSLCHTLVDEKHCYETHNYATSTISYFPDITIFYYCSNIFEDLSRGSPVVLNFTGSTNFLKCTCKDQKIGLTIEVRHKPLLKGLISTMCLDDPDAWPFVFYMKTERSDYRVFESAAYRGWFIRTAKSMTVGNRTSETQENFCFLVYSKNK</sequence>
<reference evidence="13" key="1">
    <citation type="submission" date="2025-08" db="UniProtKB">
        <authorList>
            <consortium name="Ensembl"/>
        </authorList>
    </citation>
    <scope>IDENTIFICATION</scope>
</reference>
<dbReference type="GO" id="GO:0051781">
    <property type="term" value="P:positive regulation of cell division"/>
    <property type="evidence" value="ECO:0007669"/>
    <property type="project" value="UniProtKB-KW"/>
</dbReference>
<keyword evidence="8" id="KW-0964">Secreted</keyword>
<dbReference type="GO" id="GO:0010628">
    <property type="term" value="P:positive regulation of gene expression"/>
    <property type="evidence" value="ECO:0007669"/>
    <property type="project" value="TreeGrafter"/>
</dbReference>
<keyword evidence="11" id="KW-0458">Lysosome</keyword>
<comment type="similarity">
    <text evidence="4">Belongs to the IL-1 family.</text>
</comment>
<dbReference type="GO" id="GO:0048246">
    <property type="term" value="P:macrophage chemotaxis"/>
    <property type="evidence" value="ECO:0007669"/>
    <property type="project" value="TreeGrafter"/>
</dbReference>
<evidence type="ECO:0000256" key="1">
    <source>
        <dbReference type="ARBA" id="ARBA00004371"/>
    </source>
</evidence>
<keyword evidence="9" id="KW-0666">Pyrogen</keyword>
<dbReference type="InterPro" id="IPR000975">
    <property type="entry name" value="IL-1_fam"/>
</dbReference>
<protein>
    <recommendedName>
        <fullName evidence="5">Interleukin-1 beta</fullName>
    </recommendedName>
</protein>
<evidence type="ECO:0000313" key="13">
    <source>
        <dbReference type="Ensembl" id="ENSAMXP00005009256.1"/>
    </source>
</evidence>
<dbReference type="GO" id="GO:0005829">
    <property type="term" value="C:cytosol"/>
    <property type="evidence" value="ECO:0007669"/>
    <property type="project" value="UniProtKB-SubCell"/>
</dbReference>
<dbReference type="Proteomes" id="UP000694621">
    <property type="component" value="Unplaced"/>
</dbReference>
<keyword evidence="10" id="KW-0395">Inflammatory response</keyword>
<dbReference type="GO" id="GO:0019221">
    <property type="term" value="P:cytokine-mediated signaling pathway"/>
    <property type="evidence" value="ECO:0007669"/>
    <property type="project" value="TreeGrafter"/>
</dbReference>
<evidence type="ECO:0000256" key="4">
    <source>
        <dbReference type="ARBA" id="ARBA00010448"/>
    </source>
</evidence>
<evidence type="ECO:0000313" key="14">
    <source>
        <dbReference type="Proteomes" id="UP000694621"/>
    </source>
</evidence>
<evidence type="ECO:0000256" key="10">
    <source>
        <dbReference type="ARBA" id="ARBA00023198"/>
    </source>
</evidence>
<organism evidence="13 14">
    <name type="scientific">Astyanax mexicanus</name>
    <name type="common">Blind cave fish</name>
    <name type="synonym">Astyanax fasciatus mexicanus</name>
    <dbReference type="NCBI Taxonomy" id="7994"/>
    <lineage>
        <taxon>Eukaryota</taxon>
        <taxon>Metazoa</taxon>
        <taxon>Chordata</taxon>
        <taxon>Craniata</taxon>
        <taxon>Vertebrata</taxon>
        <taxon>Euteleostomi</taxon>
        <taxon>Actinopterygii</taxon>
        <taxon>Neopterygii</taxon>
        <taxon>Teleostei</taxon>
        <taxon>Ostariophysi</taxon>
        <taxon>Characiformes</taxon>
        <taxon>Characoidei</taxon>
        <taxon>Acestrorhamphidae</taxon>
        <taxon>Acestrorhamphinae</taxon>
        <taxon>Astyanax</taxon>
    </lineage>
</organism>
<dbReference type="GO" id="GO:0001660">
    <property type="term" value="P:fever generation"/>
    <property type="evidence" value="ECO:0007669"/>
    <property type="project" value="UniProtKB-KW"/>
</dbReference>
<dbReference type="GO" id="GO:0071222">
    <property type="term" value="P:cellular response to lipopolysaccharide"/>
    <property type="evidence" value="ECO:0007669"/>
    <property type="project" value="TreeGrafter"/>
</dbReference>
<keyword evidence="7" id="KW-0202">Cytokine</keyword>
<evidence type="ECO:0000256" key="11">
    <source>
        <dbReference type="ARBA" id="ARBA00023228"/>
    </source>
</evidence>
<dbReference type="Gene3D" id="2.80.10.50">
    <property type="match status" value="1"/>
</dbReference>
<evidence type="ECO:0000256" key="3">
    <source>
        <dbReference type="ARBA" id="ARBA00004550"/>
    </source>
</evidence>
<keyword evidence="6" id="KW-0963">Cytoplasm</keyword>
<comment type="subcellular location">
    <subcellularLocation>
        <location evidence="2">Cytoplasm</location>
        <location evidence="2">Cytosol</location>
    </subcellularLocation>
    <subcellularLocation>
        <location evidence="1">Lysosome</location>
    </subcellularLocation>
    <subcellularLocation>
        <location evidence="3">Secreted</location>
        <location evidence="3">Extracellular exosome</location>
    </subcellularLocation>
</comment>
<name>A0A8B9H7B6_ASTMX</name>
<evidence type="ECO:0000256" key="9">
    <source>
        <dbReference type="ARBA" id="ARBA00022620"/>
    </source>
</evidence>
<dbReference type="InterPro" id="IPR008996">
    <property type="entry name" value="IL1/FGF"/>
</dbReference>
<dbReference type="GO" id="GO:0005764">
    <property type="term" value="C:lysosome"/>
    <property type="evidence" value="ECO:0007669"/>
    <property type="project" value="UniProtKB-SubCell"/>
</dbReference>
<dbReference type="PANTHER" id="PTHR10078">
    <property type="entry name" value="INTERLEUKIN-1 FAMILY MEMBER"/>
    <property type="match status" value="1"/>
</dbReference>
<dbReference type="Ensembl" id="ENSAMXT00005010323.1">
    <property type="protein sequence ID" value="ENSAMXP00005009256.1"/>
    <property type="gene ID" value="ENSAMXG00005005249.1"/>
</dbReference>
<evidence type="ECO:0000256" key="8">
    <source>
        <dbReference type="ARBA" id="ARBA00022525"/>
    </source>
</evidence>
<dbReference type="GO" id="GO:1901222">
    <property type="term" value="P:regulation of non-canonical NF-kappaB signal transduction"/>
    <property type="evidence" value="ECO:0007669"/>
    <property type="project" value="TreeGrafter"/>
</dbReference>
<dbReference type="CDD" id="cd00100">
    <property type="entry name" value="beta-trefoil_IL1"/>
    <property type="match status" value="1"/>
</dbReference>
<dbReference type="GO" id="GO:0006955">
    <property type="term" value="P:immune response"/>
    <property type="evidence" value="ECO:0007669"/>
    <property type="project" value="InterPro"/>
</dbReference>
<proteinExistence type="inferred from homology"/>
<evidence type="ECO:0000256" key="6">
    <source>
        <dbReference type="ARBA" id="ARBA00022490"/>
    </source>
</evidence>
<dbReference type="AlphaFoldDB" id="A0A8B9H7B6"/>
<dbReference type="GO" id="GO:0005125">
    <property type="term" value="F:cytokine activity"/>
    <property type="evidence" value="ECO:0007669"/>
    <property type="project" value="UniProtKB-KW"/>
</dbReference>
<evidence type="ECO:0000256" key="12">
    <source>
        <dbReference type="ARBA" id="ARBA00023246"/>
    </source>
</evidence>
<keyword evidence="12" id="KW-0497">Mitogen</keyword>
<dbReference type="GO" id="GO:0042119">
    <property type="term" value="P:neutrophil activation"/>
    <property type="evidence" value="ECO:0007669"/>
    <property type="project" value="TreeGrafter"/>
</dbReference>
<dbReference type="GO" id="GO:0005615">
    <property type="term" value="C:extracellular space"/>
    <property type="evidence" value="ECO:0007669"/>
    <property type="project" value="UniProtKB-KW"/>
</dbReference>